<feature type="compositionally biased region" description="Polar residues" evidence="1">
    <location>
        <begin position="57"/>
        <end position="71"/>
    </location>
</feature>
<organism evidence="2 3">
    <name type="scientific">Sphagnum jensenii</name>
    <dbReference type="NCBI Taxonomy" id="128206"/>
    <lineage>
        <taxon>Eukaryota</taxon>
        <taxon>Viridiplantae</taxon>
        <taxon>Streptophyta</taxon>
        <taxon>Embryophyta</taxon>
        <taxon>Bryophyta</taxon>
        <taxon>Sphagnophytina</taxon>
        <taxon>Sphagnopsida</taxon>
        <taxon>Sphagnales</taxon>
        <taxon>Sphagnaceae</taxon>
        <taxon>Sphagnum</taxon>
    </lineage>
</organism>
<protein>
    <submittedName>
        <fullName evidence="2">Uncharacterized protein</fullName>
    </submittedName>
</protein>
<name>A0ABP0VFV6_9BRYO</name>
<accession>A0ABP0VFV6</accession>
<evidence type="ECO:0000256" key="1">
    <source>
        <dbReference type="SAM" id="MobiDB-lite"/>
    </source>
</evidence>
<reference evidence="2" key="1">
    <citation type="submission" date="2024-02" db="EMBL/GenBank/DDBJ databases">
        <authorList>
            <consortium name="ELIXIR-Norway"/>
            <consortium name="Elixir Norway"/>
        </authorList>
    </citation>
    <scope>NUCLEOTIDE SEQUENCE</scope>
</reference>
<feature type="region of interest" description="Disordered" evidence="1">
    <location>
        <begin position="57"/>
        <end position="98"/>
    </location>
</feature>
<sequence>MALSIYDQRARAISLWERGDEINFTNMNVEQHLTNVVKLPSPLSGVARHTNSSTGHITGVLNSWGSGTGSATAPRAEGDRGRSREQNREVLQSSELGTELDDWPVNDLVSGIPTSTVVHLPFKYIG</sequence>
<comment type="caution">
    <text evidence="2">The sequence shown here is derived from an EMBL/GenBank/DDBJ whole genome shotgun (WGS) entry which is preliminary data.</text>
</comment>
<dbReference type="EMBL" id="CAXAQS010000822">
    <property type="protein sequence ID" value="CAK9253340.1"/>
    <property type="molecule type" value="Genomic_DNA"/>
</dbReference>
<gene>
    <name evidence="2" type="ORF">CSSPJE1EN1_LOCUS28718</name>
</gene>
<proteinExistence type="predicted"/>
<keyword evidence="3" id="KW-1185">Reference proteome</keyword>
<feature type="compositionally biased region" description="Basic and acidic residues" evidence="1">
    <location>
        <begin position="76"/>
        <end position="88"/>
    </location>
</feature>
<evidence type="ECO:0000313" key="2">
    <source>
        <dbReference type="EMBL" id="CAK9253340.1"/>
    </source>
</evidence>
<dbReference type="Proteomes" id="UP001497444">
    <property type="component" value="Unassembled WGS sequence"/>
</dbReference>
<evidence type="ECO:0000313" key="3">
    <source>
        <dbReference type="Proteomes" id="UP001497444"/>
    </source>
</evidence>